<dbReference type="PIRSF" id="PIRSF000876">
    <property type="entry name" value="RR_chemtxs_CheB"/>
    <property type="match status" value="1"/>
</dbReference>
<evidence type="ECO:0000259" key="8">
    <source>
        <dbReference type="PROSITE" id="PS50110"/>
    </source>
</evidence>
<dbReference type="EC" id="3.1.1.61" evidence="5"/>
<feature type="modified residue" description="4-aspartylphosphate" evidence="5 7">
    <location>
        <position position="61"/>
    </location>
</feature>
<feature type="domain" description="Response regulatory" evidence="8">
    <location>
        <begin position="10"/>
        <end position="127"/>
    </location>
</feature>
<sequence length="380" mass="41320">MIKLTSFKKKALVVDDSAFMRKLITDILNSHPKIEVVGVARNGKDALDKIATLKPDVITLDIEMPIMDGLEALQEIMKKHPTPVVMLSSTTKKGAENTMLAMEYGAVDFIAKPGGAISLNLGNVKGEIIAKIFAAANVSLSKLKTKIEYGKTRNEMQQTHQPLGPTNKANRVKSTNVRKSNGLRFKSKGKKVVVIGTSTGGPRALQKVLTQFPKDIEAPILIVQHMPPGFTKSLAERLNNLCEITVKEAENGDLLENGTAYLAPGGQHFTVRKLGMSFVAQINDKEPPRLGHRPSVNVLFESVAEFRSLKCLAVIMTGMGNDGLEGVKRLKENCETITIAESKETSVVYGMPRAIVDHALADEVAKLENIGITISEIIQS</sequence>
<dbReference type="SUPFAM" id="SSF52172">
    <property type="entry name" value="CheY-like"/>
    <property type="match status" value="1"/>
</dbReference>
<dbReference type="NCBIfam" id="NF001965">
    <property type="entry name" value="PRK00742.1"/>
    <property type="match status" value="1"/>
</dbReference>
<organism evidence="10 11">
    <name type="scientific">Sporosarcina pasteurii</name>
    <name type="common">Bacillus pasteurii</name>
    <dbReference type="NCBI Taxonomy" id="1474"/>
    <lineage>
        <taxon>Bacteria</taxon>
        <taxon>Bacillati</taxon>
        <taxon>Bacillota</taxon>
        <taxon>Bacilli</taxon>
        <taxon>Bacillales</taxon>
        <taxon>Caryophanaceae</taxon>
        <taxon>Sporosarcina</taxon>
    </lineage>
</organism>
<evidence type="ECO:0000256" key="4">
    <source>
        <dbReference type="ARBA" id="ARBA00048267"/>
    </source>
</evidence>
<dbReference type="Proteomes" id="UP000254519">
    <property type="component" value="Unassembled WGS sequence"/>
</dbReference>
<dbReference type="GO" id="GO:0050568">
    <property type="term" value="F:protein-glutamine glutaminase activity"/>
    <property type="evidence" value="ECO:0007669"/>
    <property type="project" value="UniProtKB-UniRule"/>
</dbReference>
<evidence type="ECO:0000256" key="7">
    <source>
        <dbReference type="PROSITE-ProRule" id="PRU00169"/>
    </source>
</evidence>
<dbReference type="GO" id="GO:0005737">
    <property type="term" value="C:cytoplasm"/>
    <property type="evidence" value="ECO:0007669"/>
    <property type="project" value="UniProtKB-SubCell"/>
</dbReference>
<dbReference type="InterPro" id="IPR000673">
    <property type="entry name" value="Sig_transdc_resp-reg_Me-estase"/>
</dbReference>
<evidence type="ECO:0000256" key="1">
    <source>
        <dbReference type="ARBA" id="ARBA00022490"/>
    </source>
</evidence>
<evidence type="ECO:0000313" key="10">
    <source>
        <dbReference type="EMBL" id="SUJ00882.1"/>
    </source>
</evidence>
<comment type="PTM">
    <text evidence="5">Phosphorylated by CheA. Phosphorylation of the N-terminal regulatory domain activates the methylesterase activity.</text>
</comment>
<name>A0A380BG03_SPOPA</name>
<evidence type="ECO:0000256" key="5">
    <source>
        <dbReference type="HAMAP-Rule" id="MF_00099"/>
    </source>
</evidence>
<proteinExistence type="inferred from homology"/>
<comment type="similarity">
    <text evidence="5">Belongs to the CheB family.</text>
</comment>
<keyword evidence="5 7" id="KW-0597">Phosphoprotein</keyword>
<dbReference type="RefSeq" id="WP_370474945.1">
    <property type="nucleotide sequence ID" value="NZ_CP160452.1"/>
</dbReference>
<evidence type="ECO:0000313" key="11">
    <source>
        <dbReference type="Proteomes" id="UP000254519"/>
    </source>
</evidence>
<comment type="function">
    <text evidence="5">Involved in chemotaxis. Part of a chemotaxis signal transduction system that modulates chemotaxis in response to various stimuli. Catalyzes the demethylation of specific methylglutamate residues introduced into the chemoreceptors (methyl-accepting chemotaxis proteins or MCP) by CheR. Also mediates the irreversible deamidation of specific glutamine residues to glutamic acid.</text>
</comment>
<dbReference type="SMART" id="SM00448">
    <property type="entry name" value="REC"/>
    <property type="match status" value="1"/>
</dbReference>
<dbReference type="CDD" id="cd16432">
    <property type="entry name" value="CheB_Rec"/>
    <property type="match status" value="1"/>
</dbReference>
<evidence type="ECO:0000259" key="9">
    <source>
        <dbReference type="PROSITE" id="PS50122"/>
    </source>
</evidence>
<dbReference type="Pfam" id="PF00072">
    <property type="entry name" value="Response_reg"/>
    <property type="match status" value="1"/>
</dbReference>
<keyword evidence="1 5" id="KW-0963">Cytoplasm</keyword>
<dbReference type="HAMAP" id="MF_00099">
    <property type="entry name" value="CheB_chemtxs"/>
    <property type="match status" value="1"/>
</dbReference>
<feature type="active site" evidence="5 6">
    <location>
        <position position="322"/>
    </location>
</feature>
<dbReference type="Pfam" id="PF01339">
    <property type="entry name" value="CheB_methylest"/>
    <property type="match status" value="1"/>
</dbReference>
<dbReference type="GO" id="GO:0008984">
    <property type="term" value="F:protein-glutamate methylesterase activity"/>
    <property type="evidence" value="ECO:0007669"/>
    <property type="project" value="UniProtKB-UniRule"/>
</dbReference>
<dbReference type="PROSITE" id="PS50110">
    <property type="entry name" value="RESPONSE_REGULATORY"/>
    <property type="match status" value="1"/>
</dbReference>
<comment type="domain">
    <text evidence="5">Contains a C-terminal catalytic domain, and an N-terminal region which modulates catalytic activity.</text>
</comment>
<feature type="active site" evidence="5 6">
    <location>
        <position position="225"/>
    </location>
</feature>
<dbReference type="AlphaFoldDB" id="A0A380BG03"/>
<dbReference type="SUPFAM" id="SSF52738">
    <property type="entry name" value="Methylesterase CheB, C-terminal domain"/>
    <property type="match status" value="1"/>
</dbReference>
<dbReference type="PANTHER" id="PTHR42872">
    <property type="entry name" value="PROTEIN-GLUTAMATE METHYLESTERASE/PROTEIN-GLUTAMINE GLUTAMINASE"/>
    <property type="match status" value="1"/>
</dbReference>
<comment type="catalytic activity">
    <reaction evidence="5">
        <text>L-glutaminyl-[protein] + H2O = L-glutamyl-[protein] + NH4(+)</text>
        <dbReference type="Rhea" id="RHEA:16441"/>
        <dbReference type="Rhea" id="RHEA-COMP:10207"/>
        <dbReference type="Rhea" id="RHEA-COMP:10208"/>
        <dbReference type="ChEBI" id="CHEBI:15377"/>
        <dbReference type="ChEBI" id="CHEBI:28938"/>
        <dbReference type="ChEBI" id="CHEBI:29973"/>
        <dbReference type="ChEBI" id="CHEBI:30011"/>
        <dbReference type="EC" id="3.5.1.44"/>
    </reaction>
</comment>
<evidence type="ECO:0000256" key="2">
    <source>
        <dbReference type="ARBA" id="ARBA00022500"/>
    </source>
</evidence>
<dbReference type="CDD" id="cd17541">
    <property type="entry name" value="REC_CheB-like"/>
    <property type="match status" value="1"/>
</dbReference>
<dbReference type="EC" id="3.5.1.44" evidence="5"/>
<keyword evidence="11" id="KW-1185">Reference proteome</keyword>
<evidence type="ECO:0000256" key="6">
    <source>
        <dbReference type="PROSITE-ProRule" id="PRU00050"/>
    </source>
</evidence>
<dbReference type="PANTHER" id="PTHR42872:SF6">
    <property type="entry name" value="PROTEIN-GLUTAMATE METHYLESTERASE_PROTEIN-GLUTAMINE GLUTAMINASE"/>
    <property type="match status" value="1"/>
</dbReference>
<reference evidence="10 11" key="1">
    <citation type="submission" date="2018-06" db="EMBL/GenBank/DDBJ databases">
        <authorList>
            <consortium name="Pathogen Informatics"/>
            <person name="Doyle S."/>
        </authorList>
    </citation>
    <scope>NUCLEOTIDE SEQUENCE [LARGE SCALE GENOMIC DNA]</scope>
    <source>
        <strain evidence="11">ATCC 11859 / DSM 33 / NCIB 8841 / NCTC 4822</strain>
    </source>
</reference>
<dbReference type="Gene3D" id="3.40.50.180">
    <property type="entry name" value="Methylesterase CheB, C-terminal domain"/>
    <property type="match status" value="1"/>
</dbReference>
<dbReference type="EMBL" id="UGYZ01000002">
    <property type="protein sequence ID" value="SUJ00882.1"/>
    <property type="molecule type" value="Genomic_DNA"/>
</dbReference>
<keyword evidence="2 5" id="KW-0145">Chemotaxis</keyword>
<protein>
    <recommendedName>
        <fullName evidence="5">Protein-glutamate methylesterase/protein-glutamine glutaminase</fullName>
        <ecNumber evidence="5">3.1.1.61</ecNumber>
        <ecNumber evidence="5">3.5.1.44</ecNumber>
    </recommendedName>
</protein>
<dbReference type="GO" id="GO:0006935">
    <property type="term" value="P:chemotaxis"/>
    <property type="evidence" value="ECO:0007669"/>
    <property type="project" value="UniProtKB-UniRule"/>
</dbReference>
<dbReference type="InterPro" id="IPR035909">
    <property type="entry name" value="CheB_C"/>
</dbReference>
<evidence type="ECO:0000256" key="3">
    <source>
        <dbReference type="ARBA" id="ARBA00022801"/>
    </source>
</evidence>
<feature type="domain" description="CheB-type methylesterase" evidence="9">
    <location>
        <begin position="186"/>
        <end position="380"/>
    </location>
</feature>
<dbReference type="InterPro" id="IPR011006">
    <property type="entry name" value="CheY-like_superfamily"/>
</dbReference>
<dbReference type="Gene3D" id="3.40.50.2300">
    <property type="match status" value="1"/>
</dbReference>
<feature type="active site" evidence="5 6">
    <location>
        <position position="198"/>
    </location>
</feature>
<dbReference type="PROSITE" id="PS50122">
    <property type="entry name" value="CHEB"/>
    <property type="match status" value="1"/>
</dbReference>
<keyword evidence="3 5" id="KW-0378">Hydrolase</keyword>
<gene>
    <name evidence="5 10" type="primary">cheB</name>
    <name evidence="10" type="ORF">NCTC4822_01065</name>
</gene>
<dbReference type="GO" id="GO:0000156">
    <property type="term" value="F:phosphorelay response regulator activity"/>
    <property type="evidence" value="ECO:0007669"/>
    <property type="project" value="InterPro"/>
</dbReference>
<dbReference type="InterPro" id="IPR008248">
    <property type="entry name" value="CheB-like"/>
</dbReference>
<comment type="subcellular location">
    <subcellularLocation>
        <location evidence="5">Cytoplasm</location>
    </subcellularLocation>
</comment>
<comment type="catalytic activity">
    <reaction evidence="4 5">
        <text>[protein]-L-glutamate 5-O-methyl ester + H2O = L-glutamyl-[protein] + methanol + H(+)</text>
        <dbReference type="Rhea" id="RHEA:23236"/>
        <dbReference type="Rhea" id="RHEA-COMP:10208"/>
        <dbReference type="Rhea" id="RHEA-COMP:10311"/>
        <dbReference type="ChEBI" id="CHEBI:15377"/>
        <dbReference type="ChEBI" id="CHEBI:15378"/>
        <dbReference type="ChEBI" id="CHEBI:17790"/>
        <dbReference type="ChEBI" id="CHEBI:29973"/>
        <dbReference type="ChEBI" id="CHEBI:82795"/>
        <dbReference type="EC" id="3.1.1.61"/>
    </reaction>
</comment>
<dbReference type="InterPro" id="IPR001789">
    <property type="entry name" value="Sig_transdc_resp-reg_receiver"/>
</dbReference>
<accession>A0A380BG03</accession>